<sequence>MIINMKTILISLSLVGCIISTAAANAFSRTTLMQRPEDKHLNAFDADQTPIGGLEDSCYVCSSPCSSAVCCHGRYPQCCSDGVYCYCCRD</sequence>
<proteinExistence type="predicted"/>
<dbReference type="VEuPathDB" id="FungiDB:BO72DRAFT_13887"/>
<keyword evidence="3" id="KW-1185">Reference proteome</keyword>
<dbReference type="GeneID" id="63856493"/>
<reference evidence="2 3" key="1">
    <citation type="submission" date="2018-02" db="EMBL/GenBank/DDBJ databases">
        <title>The genomes of Aspergillus section Nigri reveals drivers in fungal speciation.</title>
        <authorList>
            <consortium name="DOE Joint Genome Institute"/>
            <person name="Vesth T.C."/>
            <person name="Nybo J."/>
            <person name="Theobald S."/>
            <person name="Brandl J."/>
            <person name="Frisvad J.C."/>
            <person name="Nielsen K.F."/>
            <person name="Lyhne E.K."/>
            <person name="Kogle M.E."/>
            <person name="Kuo A."/>
            <person name="Riley R."/>
            <person name="Clum A."/>
            <person name="Nolan M."/>
            <person name="Lipzen A."/>
            <person name="Salamov A."/>
            <person name="Henrissat B."/>
            <person name="Wiebenga A."/>
            <person name="De vries R.P."/>
            <person name="Grigoriev I.V."/>
            <person name="Mortensen U.H."/>
            <person name="Andersen M.R."/>
            <person name="Baker S.E."/>
        </authorList>
    </citation>
    <scope>NUCLEOTIDE SEQUENCE [LARGE SCALE GENOMIC DNA]</scope>
    <source>
        <strain evidence="2 3">CBS 313.89</strain>
    </source>
</reference>
<evidence type="ECO:0000313" key="2">
    <source>
        <dbReference type="EMBL" id="RAK80204.1"/>
    </source>
</evidence>
<name>A0A8G1RWI8_9EURO</name>
<dbReference type="AlphaFoldDB" id="A0A8G1RWI8"/>
<evidence type="ECO:0000256" key="1">
    <source>
        <dbReference type="SAM" id="SignalP"/>
    </source>
</evidence>
<organism evidence="2 3">
    <name type="scientific">Aspergillus fijiensis CBS 313.89</name>
    <dbReference type="NCBI Taxonomy" id="1448319"/>
    <lineage>
        <taxon>Eukaryota</taxon>
        <taxon>Fungi</taxon>
        <taxon>Dikarya</taxon>
        <taxon>Ascomycota</taxon>
        <taxon>Pezizomycotina</taxon>
        <taxon>Eurotiomycetes</taxon>
        <taxon>Eurotiomycetidae</taxon>
        <taxon>Eurotiales</taxon>
        <taxon>Aspergillaceae</taxon>
        <taxon>Aspergillus</taxon>
    </lineage>
</organism>
<dbReference type="PROSITE" id="PS51257">
    <property type="entry name" value="PROKAR_LIPOPROTEIN"/>
    <property type="match status" value="1"/>
</dbReference>
<feature type="signal peptide" evidence="1">
    <location>
        <begin position="1"/>
        <end position="23"/>
    </location>
</feature>
<dbReference type="RefSeq" id="XP_040804214.1">
    <property type="nucleotide sequence ID" value="XM_040939160.1"/>
</dbReference>
<accession>A0A8G1RWI8</accession>
<keyword evidence="1" id="KW-0732">Signal</keyword>
<dbReference type="EMBL" id="KZ824630">
    <property type="protein sequence ID" value="RAK80204.1"/>
    <property type="molecule type" value="Genomic_DNA"/>
</dbReference>
<protein>
    <submittedName>
        <fullName evidence="2">Uncharacterized protein</fullName>
    </submittedName>
</protein>
<evidence type="ECO:0000313" key="3">
    <source>
        <dbReference type="Proteomes" id="UP000249789"/>
    </source>
</evidence>
<gene>
    <name evidence="2" type="ORF">BO72DRAFT_13887</name>
</gene>
<feature type="chain" id="PRO_5034981810" evidence="1">
    <location>
        <begin position="24"/>
        <end position="90"/>
    </location>
</feature>
<dbReference type="Proteomes" id="UP000249789">
    <property type="component" value="Unassembled WGS sequence"/>
</dbReference>
<dbReference type="OrthoDB" id="4437549at2759"/>